<reference evidence="2" key="1">
    <citation type="submission" date="2022-07" db="EMBL/GenBank/DDBJ databases">
        <title>Complete Genome Sequence of the Radioresistant Bacterium Deinococcus aetherius ST0316, Isolated from the Air Dust collected in Lower Stratosphere above Japan.</title>
        <authorList>
            <person name="Satoh K."/>
            <person name="Hagiwara K."/>
            <person name="Katsumata K."/>
            <person name="Kubo A."/>
            <person name="Yokobori S."/>
            <person name="Yamagishi A."/>
            <person name="Oono Y."/>
            <person name="Narumi I."/>
        </authorList>
    </citation>
    <scope>NUCLEOTIDE SEQUENCE</scope>
    <source>
        <strain evidence="2">ST0316</strain>
    </source>
</reference>
<organism evidence="2 3">
    <name type="scientific">Deinococcus aetherius</name>
    <dbReference type="NCBI Taxonomy" id="200252"/>
    <lineage>
        <taxon>Bacteria</taxon>
        <taxon>Thermotogati</taxon>
        <taxon>Deinococcota</taxon>
        <taxon>Deinococci</taxon>
        <taxon>Deinococcales</taxon>
        <taxon>Deinococcaceae</taxon>
        <taxon>Deinococcus</taxon>
    </lineage>
</organism>
<dbReference type="InterPro" id="IPR023631">
    <property type="entry name" value="Amidase_dom"/>
</dbReference>
<dbReference type="Gene3D" id="3.90.1300.10">
    <property type="entry name" value="Amidase signature (AS) domain"/>
    <property type="match status" value="1"/>
</dbReference>
<gene>
    <name evidence="2" type="primary">gatAX</name>
    <name evidence="2" type="ORF">DAETH_25690</name>
</gene>
<dbReference type="RefSeq" id="WP_264775292.1">
    <property type="nucleotide sequence ID" value="NZ_AP026560.1"/>
</dbReference>
<sequence>MNVEELTVQEVLGAHAAGTSSCETLTRMYLERIARFNPRYNALVYVNEHAAREARAVDTRLAAGEGVGVLAGIPVVIKDPVDVAGMPTTAGWAPLSERAGGIPLVPRRDAPVVARLRAAGAVILGKTNVPAFSFDLSRTTTSWAGPTLNAVQPELVPGASSAGSATAVSGNLALLGMGSETSGSIQNPAGAQALVGVKPTFGLVPTAGVVPLSASARDVLGPLARTVRDAAVMLDVMAGPCDEDPVTQAASGHLPREGYAAALRVGALRGKRLGLYGPGWRDQPLGEETRRLYERAIQDLRDLGAVPVEDPFAGSGFAAFMKGVRASWGFECLVHDLQAYLERVANASVPGVAALRRLGGQDPFAEGQVLSELRPRLGSALEDPSVLPDLSRFWHARERLLHEFDLVLATSALDALVFPQRVGDLPRLDGVGDIASSTEPEINIAGLPGVTVPAGYHVSGAPFALMFVGPMWSEADLLAFAYDYEQATRHRRAPVLQTR</sequence>
<dbReference type="PANTHER" id="PTHR42678:SF34">
    <property type="entry name" value="OS04G0183300 PROTEIN"/>
    <property type="match status" value="1"/>
</dbReference>
<evidence type="ECO:0000313" key="3">
    <source>
        <dbReference type="Proteomes" id="UP001064971"/>
    </source>
</evidence>
<proteinExistence type="predicted"/>
<dbReference type="SUPFAM" id="SSF75304">
    <property type="entry name" value="Amidase signature (AS) enzymes"/>
    <property type="match status" value="1"/>
</dbReference>
<dbReference type="Proteomes" id="UP001064971">
    <property type="component" value="Chromosome"/>
</dbReference>
<evidence type="ECO:0000313" key="2">
    <source>
        <dbReference type="EMBL" id="BDP42600.1"/>
    </source>
</evidence>
<dbReference type="PANTHER" id="PTHR42678">
    <property type="entry name" value="AMIDASE"/>
    <property type="match status" value="1"/>
</dbReference>
<dbReference type="EMBL" id="AP026560">
    <property type="protein sequence ID" value="BDP42600.1"/>
    <property type="molecule type" value="Genomic_DNA"/>
</dbReference>
<protein>
    <submittedName>
        <fullName evidence="2">Amidase</fullName>
    </submittedName>
</protein>
<name>A0ABM8AG13_9DEIO</name>
<feature type="domain" description="Amidase" evidence="1">
    <location>
        <begin position="25"/>
        <end position="478"/>
    </location>
</feature>
<accession>A0ABM8AG13</accession>
<evidence type="ECO:0000259" key="1">
    <source>
        <dbReference type="Pfam" id="PF01425"/>
    </source>
</evidence>
<dbReference type="InterPro" id="IPR036928">
    <property type="entry name" value="AS_sf"/>
</dbReference>
<keyword evidence="3" id="KW-1185">Reference proteome</keyword>
<dbReference type="Pfam" id="PF01425">
    <property type="entry name" value="Amidase"/>
    <property type="match status" value="1"/>
</dbReference>